<comment type="catalytic activity">
    <reaction evidence="7">
        <text>a 1,2-diacyl-sn-glycero-3-phospho-(1D-myo-inositol-4,5-bisphosphate) + H2O = 1D-myo-inositol 1,4,5-trisphosphate + a 1,2-diacyl-sn-glycerol + H(+)</text>
        <dbReference type="Rhea" id="RHEA:33179"/>
        <dbReference type="ChEBI" id="CHEBI:15377"/>
        <dbReference type="ChEBI" id="CHEBI:15378"/>
        <dbReference type="ChEBI" id="CHEBI:17815"/>
        <dbReference type="ChEBI" id="CHEBI:58456"/>
        <dbReference type="ChEBI" id="CHEBI:203600"/>
        <dbReference type="EC" id="3.1.4.11"/>
    </reaction>
</comment>
<dbReference type="GO" id="GO:0048015">
    <property type="term" value="P:phosphatidylinositol-mediated signaling"/>
    <property type="evidence" value="ECO:0007669"/>
    <property type="project" value="TreeGrafter"/>
</dbReference>
<dbReference type="SMART" id="SM00149">
    <property type="entry name" value="PLCYc"/>
    <property type="match status" value="1"/>
</dbReference>
<dbReference type="PANTHER" id="PTHR10336">
    <property type="entry name" value="PHOSPHOINOSITIDE-SPECIFIC PHOSPHOLIPASE C FAMILY PROTEIN"/>
    <property type="match status" value="1"/>
</dbReference>
<comment type="caution">
    <text evidence="12">The sequence shown here is derived from an EMBL/GenBank/DDBJ whole genome shotgun (WGS) entry which is preliminary data.</text>
</comment>
<evidence type="ECO:0000256" key="4">
    <source>
        <dbReference type="ARBA" id="ARBA00022963"/>
    </source>
</evidence>
<dbReference type="GO" id="GO:0051209">
    <property type="term" value="P:release of sequestered calcium ion into cytosol"/>
    <property type="evidence" value="ECO:0007669"/>
    <property type="project" value="TreeGrafter"/>
</dbReference>
<organism evidence="12 13">
    <name type="scientific">Phaeomoniella chlamydospora</name>
    <name type="common">Phaeoacremonium chlamydosporum</name>
    <dbReference type="NCBI Taxonomy" id="158046"/>
    <lineage>
        <taxon>Eukaryota</taxon>
        <taxon>Fungi</taxon>
        <taxon>Dikarya</taxon>
        <taxon>Ascomycota</taxon>
        <taxon>Pezizomycotina</taxon>
        <taxon>Eurotiomycetes</taxon>
        <taxon>Chaetothyriomycetidae</taxon>
        <taxon>Phaeomoniellales</taxon>
        <taxon>Phaeomoniellaceae</taxon>
        <taxon>Phaeomoniella</taxon>
    </lineage>
</organism>
<dbReference type="SUPFAM" id="SSF51695">
    <property type="entry name" value="PLC-like phosphodiesterases"/>
    <property type="match status" value="1"/>
</dbReference>
<feature type="region of interest" description="Disordered" evidence="8">
    <location>
        <begin position="1033"/>
        <end position="1068"/>
    </location>
</feature>
<dbReference type="EC" id="3.1.4.11" evidence="1 7"/>
<keyword evidence="5 7" id="KW-0443">Lipid metabolism</keyword>
<evidence type="ECO:0000259" key="10">
    <source>
        <dbReference type="PROSITE" id="PS50008"/>
    </source>
</evidence>
<dbReference type="InterPro" id="IPR018247">
    <property type="entry name" value="EF_Hand_1_Ca_BS"/>
</dbReference>
<dbReference type="InterPro" id="IPR001711">
    <property type="entry name" value="PLipase_C_Pinositol-sp_Y"/>
</dbReference>
<feature type="compositionally biased region" description="Basic and acidic residues" evidence="8">
    <location>
        <begin position="681"/>
        <end position="690"/>
    </location>
</feature>
<keyword evidence="6" id="KW-0807">Transducer</keyword>
<dbReference type="SUPFAM" id="SSF50729">
    <property type="entry name" value="PH domain-like"/>
    <property type="match status" value="1"/>
</dbReference>
<sequence length="1068" mass="120164">MPSPIASSIQSTPRTLSAKTSSQSLASAPLELPESLISQSPTLIGDEVHPANRQPGLIRRISRGAKDKFNRRRQSSSTQRRDHSSGPLIRRRSDSKSNGTTGTVLADYSHEEEDDEEAVLEQGRPPRDGSVSGTDSGGLAPSNANPVGTAPTVPKELQAGVDLVKVSRKRKQRYRFFLDDDGSKVSWFSNRAKQFYIDDIKEIRVGNDTHTYREEFNATDQESDCWFTIIYVDPEKGRTKAMHLIALDRTELSLWTTTLENLSRHRVEMMTGLTGSEERETVIKAHWDREMNKLFGGAPRLSGEESLDLPAIEQLARSLHINCSKDTLREQFVLADASRTGRLNYDEFRDFVRRLKERKDLRDIYLDLLAKSASPKGLAKDGFLAFLRLSQGIDVGADPAKWSSEFERLAKISTPKASSKTDEREDTDSQLMTFDAFHSFMVSSYCSVYSAPLRKTKLDRPLNEYFISSSHNTYLVDRQLVGRASTEMYVSALRLGCRCVEIDCWDGPKGEPLVNHGRTMSSPAPFADCVSVINRYAFDASPYPLILSLEVHCNDAQQARMVQILKEVFGPRLVTFPVHPLSTVLPSPEELRYRVLVKVKTHESSRELARLGAETIGRKRSASSPYTRPNMEDSISAHDLPTLSSPPSMSPSGSVPAPMFSPAQRSMTTTSASSAEDSDSLQDRSREGRSGRKAKTSKIIPDLARLGVYLQGYKYRGFEAPESHRYNHVFSLAEGSAMNLCKHPELKVHFENHNLHYLSRVYPGGFRIKSSNFDPIVYWRRGVQMVALNWQTYDEGMQINRAMFANSGDRKGYVLKPDYLRRPPVCNDMRSLGRTKLKINRQLVKFSVNMISAQQLPRLGKIGSDDSINPFIEIQMFSADDQRKGSASAKGAGYDLSARDGVSGSGRPYRMRTKIVQDNGYNPVFNEQIELSLETRYPELVFVRWIVYNSPDGRTMGSSCPQLAVFTAKLSNLQQGYRHLPLVSGEGEEFIFSTLFCKIKKEDSVAMLDLQDETVKSERQGILRSIGHTLMKRTLSSDREREKDRDRREKSSLEEGRYSQDTVSSTRT</sequence>
<feature type="compositionally biased region" description="Low complexity" evidence="8">
    <location>
        <begin position="666"/>
        <end position="675"/>
    </location>
</feature>
<evidence type="ECO:0000256" key="1">
    <source>
        <dbReference type="ARBA" id="ARBA00012368"/>
    </source>
</evidence>
<evidence type="ECO:0000256" key="2">
    <source>
        <dbReference type="ARBA" id="ARBA00022801"/>
    </source>
</evidence>
<dbReference type="PROSITE" id="PS50004">
    <property type="entry name" value="C2"/>
    <property type="match status" value="1"/>
</dbReference>
<keyword evidence="4 7" id="KW-0442">Lipid degradation</keyword>
<feature type="compositionally biased region" description="Basic and acidic residues" evidence="8">
    <location>
        <begin position="1035"/>
        <end position="1058"/>
    </location>
</feature>
<feature type="compositionally biased region" description="Polar residues" evidence="8">
    <location>
        <begin position="1059"/>
        <end position="1068"/>
    </location>
</feature>
<dbReference type="OrthoDB" id="269822at2759"/>
<reference evidence="12 13" key="1">
    <citation type="submission" date="2015-05" db="EMBL/GenBank/DDBJ databases">
        <title>Distinctive expansion of gene families associated with plant cell wall degradation and secondary metabolism in the genomes of grapevine trunk pathogens.</title>
        <authorList>
            <person name="Lawrence D.P."/>
            <person name="Travadon R."/>
            <person name="Rolshausen P.E."/>
            <person name="Baumgartner K."/>
        </authorList>
    </citation>
    <scope>NUCLEOTIDE SEQUENCE [LARGE SCALE GENOMIC DNA]</scope>
    <source>
        <strain evidence="12">UCRPC4</strain>
    </source>
</reference>
<dbReference type="PROSITE" id="PS50008">
    <property type="entry name" value="PIPLC_Y_DOMAIN"/>
    <property type="match status" value="1"/>
</dbReference>
<dbReference type="PROSITE" id="PS50007">
    <property type="entry name" value="PIPLC_X_DOMAIN"/>
    <property type="match status" value="1"/>
</dbReference>
<evidence type="ECO:0000256" key="7">
    <source>
        <dbReference type="RuleBase" id="RU361133"/>
    </source>
</evidence>
<dbReference type="Gene3D" id="3.20.20.190">
    <property type="entry name" value="Phosphatidylinositol (PI) phosphodiesterase"/>
    <property type="match status" value="2"/>
</dbReference>
<dbReference type="Pfam" id="PF00168">
    <property type="entry name" value="C2"/>
    <property type="match status" value="1"/>
</dbReference>
<protein>
    <recommendedName>
        <fullName evidence="1 7">Phosphoinositide phospholipase C</fullName>
        <ecNumber evidence="1 7">3.1.4.11</ecNumber>
    </recommendedName>
</protein>
<dbReference type="PROSITE" id="PS00018">
    <property type="entry name" value="EF_HAND_1"/>
    <property type="match status" value="1"/>
</dbReference>
<feature type="domain" description="EF-hand" evidence="11">
    <location>
        <begin position="323"/>
        <end position="358"/>
    </location>
</feature>
<dbReference type="InterPro" id="IPR011993">
    <property type="entry name" value="PH-like_dom_sf"/>
</dbReference>
<dbReference type="GO" id="GO:0004435">
    <property type="term" value="F:phosphatidylinositol-4,5-bisphosphate phospholipase C activity"/>
    <property type="evidence" value="ECO:0007669"/>
    <property type="project" value="UniProtKB-EC"/>
</dbReference>
<evidence type="ECO:0000259" key="11">
    <source>
        <dbReference type="PROSITE" id="PS50222"/>
    </source>
</evidence>
<feature type="domain" description="C2" evidence="9">
    <location>
        <begin position="824"/>
        <end position="984"/>
    </location>
</feature>
<keyword evidence="13" id="KW-1185">Reference proteome</keyword>
<reference evidence="12 13" key="2">
    <citation type="submission" date="2015-05" db="EMBL/GenBank/DDBJ databases">
        <authorList>
            <person name="Morales-Cruz A."/>
            <person name="Amrine K.C."/>
            <person name="Cantu D."/>
        </authorList>
    </citation>
    <scope>NUCLEOTIDE SEQUENCE [LARGE SCALE GENOMIC DNA]</scope>
    <source>
        <strain evidence="12">UCRPC4</strain>
    </source>
</reference>
<evidence type="ECO:0000256" key="5">
    <source>
        <dbReference type="ARBA" id="ARBA00023098"/>
    </source>
</evidence>
<dbReference type="PRINTS" id="PR00390">
    <property type="entry name" value="PHPHLIPASEC"/>
</dbReference>
<dbReference type="Pfam" id="PF00387">
    <property type="entry name" value="PI-PLC-Y"/>
    <property type="match status" value="1"/>
</dbReference>
<accession>A0A0G2GCP7</accession>
<dbReference type="InterPro" id="IPR000909">
    <property type="entry name" value="PLipase_C_PInositol-sp_X_dom"/>
</dbReference>
<dbReference type="Gene3D" id="2.60.40.150">
    <property type="entry name" value="C2 domain"/>
    <property type="match status" value="1"/>
</dbReference>
<keyword evidence="3" id="KW-0106">Calcium</keyword>
<keyword evidence="2 7" id="KW-0378">Hydrolase</keyword>
<gene>
    <name evidence="12" type="ORF">UCRPC4_g03661</name>
</gene>
<feature type="domain" description="PI-PLC Y-box" evidence="10">
    <location>
        <begin position="703"/>
        <end position="821"/>
    </location>
</feature>
<dbReference type="InterPro" id="IPR000008">
    <property type="entry name" value="C2_dom"/>
</dbReference>
<feature type="compositionally biased region" description="Polar residues" evidence="8">
    <location>
        <begin position="1"/>
        <end position="26"/>
    </location>
</feature>
<dbReference type="CDD" id="cd16207">
    <property type="entry name" value="EFh_ScPlc1p_like"/>
    <property type="match status" value="1"/>
</dbReference>
<dbReference type="Proteomes" id="UP000053317">
    <property type="component" value="Unassembled WGS sequence"/>
</dbReference>
<name>A0A0G2GCP7_PHACM</name>
<evidence type="ECO:0000256" key="6">
    <source>
        <dbReference type="ARBA" id="ARBA00023224"/>
    </source>
</evidence>
<dbReference type="CDD" id="cd08598">
    <property type="entry name" value="PI-PLC1c_yeast"/>
    <property type="match status" value="1"/>
</dbReference>
<evidence type="ECO:0000256" key="3">
    <source>
        <dbReference type="ARBA" id="ARBA00022837"/>
    </source>
</evidence>
<feature type="compositionally biased region" description="Acidic residues" evidence="8">
    <location>
        <begin position="110"/>
        <end position="119"/>
    </location>
</feature>
<feature type="compositionally biased region" description="Low complexity" evidence="8">
    <location>
        <begin position="641"/>
        <end position="658"/>
    </location>
</feature>
<dbReference type="PANTHER" id="PTHR10336:SF36">
    <property type="entry name" value="1-PHOSPHATIDYLINOSITOL 4,5-BISPHOSPHATE PHOSPHODIESTERASE BETA-4"/>
    <property type="match status" value="1"/>
</dbReference>
<dbReference type="InterPro" id="IPR037755">
    <property type="entry name" value="Plc1_PH"/>
</dbReference>
<dbReference type="GO" id="GO:0016042">
    <property type="term" value="P:lipid catabolic process"/>
    <property type="evidence" value="ECO:0007669"/>
    <property type="project" value="UniProtKB-KW"/>
</dbReference>
<dbReference type="SMART" id="SM00239">
    <property type="entry name" value="C2"/>
    <property type="match status" value="1"/>
</dbReference>
<dbReference type="EMBL" id="LCWF01000085">
    <property type="protein sequence ID" value="KKY21398.1"/>
    <property type="molecule type" value="Genomic_DNA"/>
</dbReference>
<proteinExistence type="predicted"/>
<dbReference type="SUPFAM" id="SSF47473">
    <property type="entry name" value="EF-hand"/>
    <property type="match status" value="1"/>
</dbReference>
<dbReference type="SUPFAM" id="SSF49562">
    <property type="entry name" value="C2 domain (Calcium/lipid-binding domain, CaLB)"/>
    <property type="match status" value="1"/>
</dbReference>
<dbReference type="SMART" id="SM00148">
    <property type="entry name" value="PLCXc"/>
    <property type="match status" value="1"/>
</dbReference>
<dbReference type="CDD" id="cd13360">
    <property type="entry name" value="PH_PLC_fungal"/>
    <property type="match status" value="1"/>
</dbReference>
<dbReference type="InterPro" id="IPR011992">
    <property type="entry name" value="EF-hand-dom_pair"/>
</dbReference>
<dbReference type="InterPro" id="IPR002048">
    <property type="entry name" value="EF_hand_dom"/>
</dbReference>
<dbReference type="Pfam" id="PF00388">
    <property type="entry name" value="PI-PLC-X"/>
    <property type="match status" value="1"/>
</dbReference>
<dbReference type="InterPro" id="IPR035892">
    <property type="entry name" value="C2_domain_sf"/>
</dbReference>
<feature type="region of interest" description="Disordered" evidence="8">
    <location>
        <begin position="610"/>
        <end position="696"/>
    </location>
</feature>
<dbReference type="Gene3D" id="2.30.29.30">
    <property type="entry name" value="Pleckstrin-homology domain (PH domain)/Phosphotyrosine-binding domain (PTB)"/>
    <property type="match status" value="1"/>
</dbReference>
<dbReference type="CDD" id="cd00275">
    <property type="entry name" value="C2_PLC_like"/>
    <property type="match status" value="1"/>
</dbReference>
<evidence type="ECO:0000259" key="9">
    <source>
        <dbReference type="PROSITE" id="PS50004"/>
    </source>
</evidence>
<dbReference type="PROSITE" id="PS50222">
    <property type="entry name" value="EF_HAND_2"/>
    <property type="match status" value="1"/>
</dbReference>
<evidence type="ECO:0000256" key="8">
    <source>
        <dbReference type="SAM" id="MobiDB-lite"/>
    </source>
</evidence>
<dbReference type="InterPro" id="IPR017946">
    <property type="entry name" value="PLC-like_Pdiesterase_TIM-brl"/>
</dbReference>
<evidence type="ECO:0000313" key="12">
    <source>
        <dbReference type="EMBL" id="KKY21398.1"/>
    </source>
</evidence>
<dbReference type="InterPro" id="IPR001192">
    <property type="entry name" value="PI-PLC_fam"/>
</dbReference>
<evidence type="ECO:0000313" key="13">
    <source>
        <dbReference type="Proteomes" id="UP000053317"/>
    </source>
</evidence>
<dbReference type="AlphaFoldDB" id="A0A0G2GCP7"/>
<feature type="region of interest" description="Disordered" evidence="8">
    <location>
        <begin position="1"/>
        <end position="153"/>
    </location>
</feature>
<dbReference type="GO" id="GO:0005509">
    <property type="term" value="F:calcium ion binding"/>
    <property type="evidence" value="ECO:0007669"/>
    <property type="project" value="InterPro"/>
</dbReference>